<proteinExistence type="inferred from homology"/>
<accession>A0A521G1I9</accession>
<dbReference type="InterPro" id="IPR027417">
    <property type="entry name" value="P-loop_NTPase"/>
</dbReference>
<name>A0A521G1I9_9BACT</name>
<dbReference type="Gene3D" id="2.60.120.10">
    <property type="entry name" value="Jelly Rolls"/>
    <property type="match status" value="1"/>
</dbReference>
<dbReference type="GO" id="GO:0005737">
    <property type="term" value="C:cytoplasm"/>
    <property type="evidence" value="ECO:0007669"/>
    <property type="project" value="UniProtKB-SubCell"/>
</dbReference>
<dbReference type="SMART" id="SM00100">
    <property type="entry name" value="cNMP"/>
    <property type="match status" value="1"/>
</dbReference>
<keyword evidence="3" id="KW-0963">Cytoplasm</keyword>
<evidence type="ECO:0000256" key="1">
    <source>
        <dbReference type="ARBA" id="ARBA00004496"/>
    </source>
</evidence>
<dbReference type="GO" id="GO:0005886">
    <property type="term" value="C:plasma membrane"/>
    <property type="evidence" value="ECO:0007669"/>
    <property type="project" value="TreeGrafter"/>
</dbReference>
<dbReference type="PANTHER" id="PTHR30258">
    <property type="entry name" value="TYPE II SECRETION SYSTEM PROTEIN GSPE-RELATED"/>
    <property type="match status" value="1"/>
</dbReference>
<dbReference type="SUPFAM" id="SSF51206">
    <property type="entry name" value="cAMP-binding domain-like"/>
    <property type="match status" value="1"/>
</dbReference>
<dbReference type="EMBL" id="NQJD01000015">
    <property type="protein sequence ID" value="TAA74889.1"/>
    <property type="molecule type" value="Genomic_DNA"/>
</dbReference>
<keyword evidence="9" id="KW-1185">Reference proteome</keyword>
<feature type="domain" description="Cyclic nucleotide-binding" evidence="7">
    <location>
        <begin position="637"/>
        <end position="733"/>
    </location>
</feature>
<feature type="region of interest" description="Disordered" evidence="6">
    <location>
        <begin position="746"/>
        <end position="770"/>
    </location>
</feature>
<sequence>MDNKKPVAPPTKKPAAAADQKAALKRTVKDQSGAGRLKIGELLQKAGYVTSAEFTNAQVIHKKTGERLGKIFLDSGIIEEDTIVNFLSRQHNYSAVNIAEEAPSQDALKLMPYEMAKKYLAFPLRLAGDTLQITMSEPTDAMEVEELQNALKLALNVCVSTTRNIVDAYRTHYKITDEEYKTFFGSGEEEQVEQVEQVEDWGALVSDAAEDFEIEDSDGEDDDKSSQFSANDAPIIKLVNGILVKAVQDGVSDIHIEPFEKTMQVRYRKDGTLFKSMNLPLTIKNALSARMKILANLNITERRIPQDGRISIRMGRNKAVDFRVSTLPLLHGEGIVLRILDKSSLNVNLTKLGFEVDTFESLKRCLNRPQGLLLVTGPTGSGKTVTLYSALNSLNSEDIKILTAEDPVEFNFKGICQVNVNSEVGMTFPAALKAFLRQDPDIIMVGEIRDLSTAEIAMKAAMTGHLVFSTLHTNDAIATVSRMVDIGIPPYILAGSLTMVLAQRLGRRLCAKCKQPVTVEREKLKELGFTDEQLDAEGFQLYGPKGCAVCNGRGYKGRVGFFELLEVTTEVAQAIQAQVSEEQLRKVAMQSGMYTLRMAAIMKAIQGVTSLDEVMGNTVAHQDTLPPYLVSPPVEEYEDGDIIIQEGNQDDRNFYKLVRGKVAVLKQGKKIAEITEPGEYFGEMACILDESRYASIISVGRSKVKKYPGDKLPELLEKYPDIARHLFKTLAKRLRKTDNIVIQLAGGGAAKRPPGAGPAPAVPPPRPPVR</sequence>
<dbReference type="Pfam" id="PF00027">
    <property type="entry name" value="cNMP_binding"/>
    <property type="match status" value="1"/>
</dbReference>
<organism evidence="8 9">
    <name type="scientific">Candidatus Electronema aureum</name>
    <dbReference type="NCBI Taxonomy" id="2005002"/>
    <lineage>
        <taxon>Bacteria</taxon>
        <taxon>Pseudomonadati</taxon>
        <taxon>Thermodesulfobacteriota</taxon>
        <taxon>Desulfobulbia</taxon>
        <taxon>Desulfobulbales</taxon>
        <taxon>Desulfobulbaceae</taxon>
        <taxon>Candidatus Electronema</taxon>
    </lineage>
</organism>
<evidence type="ECO:0000256" key="5">
    <source>
        <dbReference type="ARBA" id="ARBA00022840"/>
    </source>
</evidence>
<dbReference type="GO" id="GO:0005524">
    <property type="term" value="F:ATP binding"/>
    <property type="evidence" value="ECO:0007669"/>
    <property type="project" value="UniProtKB-KW"/>
</dbReference>
<comment type="caution">
    <text evidence="8">The sequence shown here is derived from an EMBL/GenBank/DDBJ whole genome shotgun (WGS) entry which is preliminary data.</text>
</comment>
<gene>
    <name evidence="8" type="ORF">CDV28_11524</name>
</gene>
<dbReference type="InterPro" id="IPR007831">
    <property type="entry name" value="T2SS_GspE_N"/>
</dbReference>
<dbReference type="InterPro" id="IPR003593">
    <property type="entry name" value="AAA+_ATPase"/>
</dbReference>
<dbReference type="PROSITE" id="PS00662">
    <property type="entry name" value="T2SP_E"/>
    <property type="match status" value="1"/>
</dbReference>
<dbReference type="Gene3D" id="3.30.300.160">
    <property type="entry name" value="Type II secretion system, protein E, N-terminal domain"/>
    <property type="match status" value="1"/>
</dbReference>
<dbReference type="Pfam" id="PF05157">
    <property type="entry name" value="MshEN"/>
    <property type="match status" value="1"/>
</dbReference>
<feature type="compositionally biased region" description="Pro residues" evidence="6">
    <location>
        <begin position="755"/>
        <end position="770"/>
    </location>
</feature>
<dbReference type="Gene3D" id="3.40.50.300">
    <property type="entry name" value="P-loop containing nucleotide triphosphate hydrolases"/>
    <property type="match status" value="1"/>
</dbReference>
<evidence type="ECO:0000256" key="6">
    <source>
        <dbReference type="SAM" id="MobiDB-lite"/>
    </source>
</evidence>
<evidence type="ECO:0000256" key="3">
    <source>
        <dbReference type="ARBA" id="ARBA00022490"/>
    </source>
</evidence>
<dbReference type="SMART" id="SM00382">
    <property type="entry name" value="AAA"/>
    <property type="match status" value="1"/>
</dbReference>
<dbReference type="Pfam" id="PF00437">
    <property type="entry name" value="T2SSE"/>
    <property type="match status" value="1"/>
</dbReference>
<comment type="subcellular location">
    <subcellularLocation>
        <location evidence="1">Cytoplasm</location>
    </subcellularLocation>
</comment>
<dbReference type="FunFam" id="3.40.50.300:FF:000398">
    <property type="entry name" value="Type IV pilus assembly ATPase PilB"/>
    <property type="match status" value="1"/>
</dbReference>
<dbReference type="SUPFAM" id="SSF160246">
    <property type="entry name" value="EspE N-terminal domain-like"/>
    <property type="match status" value="1"/>
</dbReference>
<protein>
    <submittedName>
        <fullName evidence="8">Type IV pilus assembly protein PilB</fullName>
    </submittedName>
</protein>
<keyword evidence="5" id="KW-0067">ATP-binding</keyword>
<comment type="similarity">
    <text evidence="2">Belongs to the GSP E family.</text>
</comment>
<dbReference type="Gene3D" id="3.30.450.90">
    <property type="match status" value="1"/>
</dbReference>
<evidence type="ECO:0000259" key="7">
    <source>
        <dbReference type="PROSITE" id="PS50042"/>
    </source>
</evidence>
<dbReference type="NCBIfam" id="TIGR02538">
    <property type="entry name" value="type_IV_pilB"/>
    <property type="match status" value="1"/>
</dbReference>
<evidence type="ECO:0000313" key="8">
    <source>
        <dbReference type="EMBL" id="TAA74889.1"/>
    </source>
</evidence>
<evidence type="ECO:0000256" key="2">
    <source>
        <dbReference type="ARBA" id="ARBA00006611"/>
    </source>
</evidence>
<dbReference type="InterPro" id="IPR001482">
    <property type="entry name" value="T2SS/T4SS_dom"/>
</dbReference>
<dbReference type="FunFam" id="3.30.450.90:FF:000001">
    <property type="entry name" value="Type II secretion system ATPase GspE"/>
    <property type="match status" value="1"/>
</dbReference>
<dbReference type="CDD" id="cd01129">
    <property type="entry name" value="PulE-GspE-like"/>
    <property type="match status" value="1"/>
</dbReference>
<dbReference type="InterPro" id="IPR000595">
    <property type="entry name" value="cNMP-bd_dom"/>
</dbReference>
<dbReference type="InterPro" id="IPR018490">
    <property type="entry name" value="cNMP-bd_dom_sf"/>
</dbReference>
<dbReference type="CDD" id="cd00038">
    <property type="entry name" value="CAP_ED"/>
    <property type="match status" value="1"/>
</dbReference>
<dbReference type="GO" id="GO:0016887">
    <property type="term" value="F:ATP hydrolysis activity"/>
    <property type="evidence" value="ECO:0007669"/>
    <property type="project" value="InterPro"/>
</dbReference>
<dbReference type="PROSITE" id="PS50042">
    <property type="entry name" value="CNMP_BINDING_3"/>
    <property type="match status" value="1"/>
</dbReference>
<dbReference type="Proteomes" id="UP000316238">
    <property type="component" value="Unassembled WGS sequence"/>
</dbReference>
<evidence type="ECO:0000313" key="9">
    <source>
        <dbReference type="Proteomes" id="UP000316238"/>
    </source>
</evidence>
<dbReference type="AlphaFoldDB" id="A0A521G1I9"/>
<dbReference type="PANTHER" id="PTHR30258:SF1">
    <property type="entry name" value="PROTEIN TRANSPORT PROTEIN HOFB HOMOLOG"/>
    <property type="match status" value="1"/>
</dbReference>
<dbReference type="GO" id="GO:0009297">
    <property type="term" value="P:pilus assembly"/>
    <property type="evidence" value="ECO:0007669"/>
    <property type="project" value="InterPro"/>
</dbReference>
<reference evidence="8" key="1">
    <citation type="submission" date="2017-07" db="EMBL/GenBank/DDBJ databases">
        <title>The cable genome - Insights into the physiology and evolution of filamentous bacteria capable of sulfide oxidation via long distance electron transfer.</title>
        <authorList>
            <person name="Thorup C."/>
            <person name="Bjerg J.T."/>
            <person name="Schreiber L."/>
            <person name="Nielsen L.P."/>
            <person name="Kjeldsen K.U."/>
            <person name="Boesen T."/>
            <person name="Boggild A."/>
            <person name="Meysman F."/>
            <person name="Geelhoed J."/>
            <person name="Schramm A."/>
        </authorList>
    </citation>
    <scope>NUCLEOTIDE SEQUENCE [LARGE SCALE GENOMIC DNA]</scope>
    <source>
        <strain evidence="8">GS</strain>
    </source>
</reference>
<feature type="region of interest" description="Disordered" evidence="6">
    <location>
        <begin position="1"/>
        <end position="23"/>
    </location>
</feature>
<dbReference type="InterPro" id="IPR013374">
    <property type="entry name" value="ATPase_typ4_pilus-assembl_PilB"/>
</dbReference>
<dbReference type="InterPro" id="IPR014710">
    <property type="entry name" value="RmlC-like_jellyroll"/>
</dbReference>
<dbReference type="SUPFAM" id="SSF52540">
    <property type="entry name" value="P-loop containing nucleoside triphosphate hydrolases"/>
    <property type="match status" value="1"/>
</dbReference>
<evidence type="ECO:0000256" key="4">
    <source>
        <dbReference type="ARBA" id="ARBA00022741"/>
    </source>
</evidence>
<dbReference type="InterPro" id="IPR037257">
    <property type="entry name" value="T2SS_E_N_sf"/>
</dbReference>
<keyword evidence="4" id="KW-0547">Nucleotide-binding</keyword>